<organism evidence="2 3">
    <name type="scientific">Paracoccus amoyensis</name>
    <dbReference type="NCBI Taxonomy" id="2760093"/>
    <lineage>
        <taxon>Bacteria</taxon>
        <taxon>Pseudomonadati</taxon>
        <taxon>Pseudomonadota</taxon>
        <taxon>Alphaproteobacteria</taxon>
        <taxon>Rhodobacterales</taxon>
        <taxon>Paracoccaceae</taxon>
        <taxon>Paracoccus</taxon>
    </lineage>
</organism>
<dbReference type="Proteomes" id="UP000608594">
    <property type="component" value="Unassembled WGS sequence"/>
</dbReference>
<keyword evidence="1" id="KW-1133">Transmembrane helix</keyword>
<feature type="transmembrane region" description="Helical" evidence="1">
    <location>
        <begin position="35"/>
        <end position="57"/>
    </location>
</feature>
<comment type="caution">
    <text evidence="2">The sequence shown here is derived from an EMBL/GenBank/DDBJ whole genome shotgun (WGS) entry which is preliminary data.</text>
</comment>
<dbReference type="RefSeq" id="WP_187793381.1">
    <property type="nucleotide sequence ID" value="NZ_JACOQL010000003.1"/>
</dbReference>
<keyword evidence="1" id="KW-0812">Transmembrane</keyword>
<evidence type="ECO:0000313" key="3">
    <source>
        <dbReference type="Proteomes" id="UP000608594"/>
    </source>
</evidence>
<proteinExistence type="predicted"/>
<dbReference type="EMBL" id="JACOQL010000003">
    <property type="protein sequence ID" value="MBC9246862.1"/>
    <property type="molecule type" value="Genomic_DNA"/>
</dbReference>
<evidence type="ECO:0000313" key="2">
    <source>
        <dbReference type="EMBL" id="MBC9246862.1"/>
    </source>
</evidence>
<name>A0A926J634_9RHOB</name>
<sequence>MLMLIMLVPSIFLTVTPDMYYGAISGSKMRLIPTWLQMMFLAFWPMIALILSAFIIFDPQNIRKPGLGLPSRRRWNLNH</sequence>
<keyword evidence="1" id="KW-0472">Membrane</keyword>
<keyword evidence="3" id="KW-1185">Reference proteome</keyword>
<protein>
    <submittedName>
        <fullName evidence="2">Uncharacterized protein</fullName>
    </submittedName>
</protein>
<gene>
    <name evidence="2" type="ORF">H4P12_09065</name>
</gene>
<evidence type="ECO:0000256" key="1">
    <source>
        <dbReference type="SAM" id="Phobius"/>
    </source>
</evidence>
<reference evidence="2" key="1">
    <citation type="submission" date="2020-08" db="EMBL/GenBank/DDBJ databases">
        <title>Paracoccus amoyensis sp. nov., isolated from the surface seawater at coast of Xiamen, Fujian.</title>
        <authorList>
            <person name="Lyu L."/>
        </authorList>
    </citation>
    <scope>NUCLEOTIDE SEQUENCE</scope>
    <source>
        <strain evidence="2">11-3</strain>
    </source>
</reference>
<accession>A0A926J634</accession>
<dbReference type="AlphaFoldDB" id="A0A926J634"/>